<dbReference type="OrthoDB" id="5366256at2759"/>
<organism evidence="2 3">
    <name type="scientific">Coniochaeta ligniaria NRRL 30616</name>
    <dbReference type="NCBI Taxonomy" id="1408157"/>
    <lineage>
        <taxon>Eukaryota</taxon>
        <taxon>Fungi</taxon>
        <taxon>Dikarya</taxon>
        <taxon>Ascomycota</taxon>
        <taxon>Pezizomycotina</taxon>
        <taxon>Sordariomycetes</taxon>
        <taxon>Sordariomycetidae</taxon>
        <taxon>Coniochaetales</taxon>
        <taxon>Coniochaetaceae</taxon>
        <taxon>Coniochaeta</taxon>
    </lineage>
</organism>
<dbReference type="InParanoid" id="A0A1J7K1M7"/>
<dbReference type="Proteomes" id="UP000182658">
    <property type="component" value="Unassembled WGS sequence"/>
</dbReference>
<feature type="compositionally biased region" description="Polar residues" evidence="1">
    <location>
        <begin position="40"/>
        <end position="55"/>
    </location>
</feature>
<evidence type="ECO:0000313" key="3">
    <source>
        <dbReference type="Proteomes" id="UP000182658"/>
    </source>
</evidence>
<gene>
    <name evidence="2" type="ORF">CONLIGDRAFT_65018</name>
</gene>
<sequence length="290" mass="31770">MSTVALQYDPTFNMAGRSSFTWPVMESANLLGHDLSSYTSDVSLSPPNGSRSITASPPRGILTAEQRELKRQRDQVRRDSKMSQRQGRADSSSSSYVHSPPVTMADLTTGASSLPVYTTAPSQITVLAEPVSTLAPQQYMPSYSPPLESQPNMFSNQYSPQPYLQMGYSSSYPNTAPPSLPSHYGRPSMGDPTMMYPVPPVMPTGGQEGQEGTHVRVVQSRPKPQCWEHGCNGRQFSTFSNLLRHQREKSGHAAKASCPNCGAEFTRTTARNGHLLHDKCKQKRNSTGSQ</sequence>
<accession>A0A1J7K1M7</accession>
<evidence type="ECO:0000313" key="2">
    <source>
        <dbReference type="EMBL" id="OIW35620.1"/>
    </source>
</evidence>
<reference evidence="2 3" key="1">
    <citation type="submission" date="2016-10" db="EMBL/GenBank/DDBJ databases">
        <title>Draft genome sequence of Coniochaeta ligniaria NRRL30616, a lignocellulolytic fungus for bioabatement of inhibitors in plant biomass hydrolysates.</title>
        <authorList>
            <consortium name="DOE Joint Genome Institute"/>
            <person name="Jimenez D.J."/>
            <person name="Hector R.E."/>
            <person name="Riley R."/>
            <person name="Sun H."/>
            <person name="Grigoriev I.V."/>
            <person name="Van Elsas J.D."/>
            <person name="Nichols N.N."/>
        </authorList>
    </citation>
    <scope>NUCLEOTIDE SEQUENCE [LARGE SCALE GENOMIC DNA]</scope>
    <source>
        <strain evidence="2 3">NRRL 30616</strain>
    </source>
</reference>
<name>A0A1J7K1M7_9PEZI</name>
<feature type="region of interest" description="Disordered" evidence="1">
    <location>
        <begin position="40"/>
        <end position="101"/>
    </location>
</feature>
<keyword evidence="3" id="KW-1185">Reference proteome</keyword>
<evidence type="ECO:0000256" key="1">
    <source>
        <dbReference type="SAM" id="MobiDB-lite"/>
    </source>
</evidence>
<protein>
    <recommendedName>
        <fullName evidence="4">C2H2-type domain-containing protein</fullName>
    </recommendedName>
</protein>
<dbReference type="Gene3D" id="3.30.160.60">
    <property type="entry name" value="Classic Zinc Finger"/>
    <property type="match status" value="1"/>
</dbReference>
<dbReference type="EMBL" id="KV875093">
    <property type="protein sequence ID" value="OIW35620.1"/>
    <property type="molecule type" value="Genomic_DNA"/>
</dbReference>
<proteinExistence type="predicted"/>
<feature type="compositionally biased region" description="Basic and acidic residues" evidence="1">
    <location>
        <begin position="65"/>
        <end position="82"/>
    </location>
</feature>
<dbReference type="AlphaFoldDB" id="A0A1J7K1M7"/>
<evidence type="ECO:0008006" key="4">
    <source>
        <dbReference type="Google" id="ProtNLM"/>
    </source>
</evidence>